<evidence type="ECO:0000313" key="2">
    <source>
        <dbReference type="Proteomes" id="UP000652761"/>
    </source>
</evidence>
<proteinExistence type="predicted"/>
<dbReference type="Proteomes" id="UP000652761">
    <property type="component" value="Unassembled WGS sequence"/>
</dbReference>
<dbReference type="AlphaFoldDB" id="A0A843UKW3"/>
<accession>A0A843UKW3</accession>
<dbReference type="EMBL" id="NMUH01000514">
    <property type="protein sequence ID" value="MQL80559.1"/>
    <property type="molecule type" value="Genomic_DNA"/>
</dbReference>
<keyword evidence="2" id="KW-1185">Reference proteome</keyword>
<comment type="caution">
    <text evidence="1">The sequence shown here is derived from an EMBL/GenBank/DDBJ whole genome shotgun (WGS) entry which is preliminary data.</text>
</comment>
<gene>
    <name evidence="1" type="ORF">Taro_013003</name>
</gene>
<name>A0A843UKW3_COLES</name>
<organism evidence="1 2">
    <name type="scientific">Colocasia esculenta</name>
    <name type="common">Wild taro</name>
    <name type="synonym">Arum esculentum</name>
    <dbReference type="NCBI Taxonomy" id="4460"/>
    <lineage>
        <taxon>Eukaryota</taxon>
        <taxon>Viridiplantae</taxon>
        <taxon>Streptophyta</taxon>
        <taxon>Embryophyta</taxon>
        <taxon>Tracheophyta</taxon>
        <taxon>Spermatophyta</taxon>
        <taxon>Magnoliopsida</taxon>
        <taxon>Liliopsida</taxon>
        <taxon>Araceae</taxon>
        <taxon>Aroideae</taxon>
        <taxon>Colocasieae</taxon>
        <taxon>Colocasia</taxon>
    </lineage>
</organism>
<sequence length="88" mass="9731">MGAHIDPESLRESTPFKWPVLQLNQSRPRPSTGVDPVCAQFFRVDPSPSRESTSVQQKQFSSKGVGPQFVLESTLTLMESTPAKVIVM</sequence>
<reference evidence="1" key="1">
    <citation type="submission" date="2017-07" db="EMBL/GenBank/DDBJ databases">
        <title>Taro Niue Genome Assembly and Annotation.</title>
        <authorList>
            <person name="Atibalentja N."/>
            <person name="Keating K."/>
            <person name="Fields C.J."/>
        </authorList>
    </citation>
    <scope>NUCLEOTIDE SEQUENCE</scope>
    <source>
        <strain evidence="1">Niue_2</strain>
        <tissue evidence="1">Leaf</tissue>
    </source>
</reference>
<evidence type="ECO:0000313" key="1">
    <source>
        <dbReference type="EMBL" id="MQL80559.1"/>
    </source>
</evidence>
<protein>
    <submittedName>
        <fullName evidence="1">Uncharacterized protein</fullName>
    </submittedName>
</protein>